<proteinExistence type="predicted"/>
<dbReference type="EMBL" id="SMOG01000010">
    <property type="protein sequence ID" value="TDF72994.1"/>
    <property type="molecule type" value="Genomic_DNA"/>
</dbReference>
<protein>
    <submittedName>
        <fullName evidence="1">Uncharacterized protein</fullName>
    </submittedName>
</protein>
<reference evidence="1" key="1">
    <citation type="submission" date="2019-03" db="EMBL/GenBank/DDBJ databases">
        <title>Candidatus Syntrophosphaera thermopropionivorans: a novel player in syntrophic propionate oxidation during anaerobic digestion.</title>
        <authorList>
            <person name="Dyksma S."/>
        </authorList>
    </citation>
    <scope>NUCLEOTIDE SEQUENCE</scope>
    <source>
        <strain evidence="1">W5</strain>
    </source>
</reference>
<dbReference type="Proteomes" id="UP000294588">
    <property type="component" value="Unassembled WGS sequence"/>
</dbReference>
<evidence type="ECO:0000313" key="1">
    <source>
        <dbReference type="EMBL" id="TDF72994.1"/>
    </source>
</evidence>
<sequence>MENIFYFKINLNKYGELKLQVEKENKTFRNAVIIYCICAALLFVGLFYINKDMKKKVDNRRKFYNQISSQLAAVESSGEYLSAKDLEKLAKTFNNRIFWTKKLEALSREIDKQLAIRKFTYSNGVLTLNGIIEISKNIQEGDVIFNFIQRLKNNPEISNDFPEIKAGPQMRQISKDTEILEFIIECYSREAAPLQPQKVQL</sequence>
<gene>
    <name evidence="1" type="ORF">E0946_04230</name>
</gene>
<name>A0AC61QJ36_9BACT</name>
<keyword evidence="2" id="KW-1185">Reference proteome</keyword>
<accession>A0AC61QJ36</accession>
<evidence type="ECO:0000313" key="2">
    <source>
        <dbReference type="Proteomes" id="UP000294588"/>
    </source>
</evidence>
<organism evidence="1 2">
    <name type="scientific">Candidatus Syntrophosphaera thermopropionivorans</name>
    <dbReference type="NCBI Taxonomy" id="2593015"/>
    <lineage>
        <taxon>Bacteria</taxon>
        <taxon>Pseudomonadati</taxon>
        <taxon>Candidatus Cloacimonadota</taxon>
        <taxon>Candidatus Cloacimonadia</taxon>
        <taxon>Candidatus Cloacimonadales</taxon>
        <taxon>Candidatus Cloacimonadaceae</taxon>
        <taxon>Candidatus Syntrophosphaera</taxon>
    </lineage>
</organism>
<comment type="caution">
    <text evidence="1">The sequence shown here is derived from an EMBL/GenBank/DDBJ whole genome shotgun (WGS) entry which is preliminary data.</text>
</comment>